<dbReference type="GO" id="GO:0004930">
    <property type="term" value="F:G protein-coupled receptor activity"/>
    <property type="evidence" value="ECO:0007669"/>
    <property type="project" value="InterPro"/>
</dbReference>
<feature type="transmembrane region" description="Helical" evidence="6">
    <location>
        <begin position="520"/>
        <end position="538"/>
    </location>
</feature>
<evidence type="ECO:0000256" key="6">
    <source>
        <dbReference type="SAM" id="Phobius"/>
    </source>
</evidence>
<comment type="subcellular location">
    <subcellularLocation>
        <location evidence="1">Membrane</location>
        <topology evidence="1">Multi-pass membrane protein</topology>
    </subcellularLocation>
</comment>
<name>A0AAV4DFC3_9GAST</name>
<comment type="caution">
    <text evidence="8">The sequence shown here is derived from an EMBL/GenBank/DDBJ whole genome shotgun (WGS) entry which is preliminary data.</text>
</comment>
<accession>A0AAV4DFC3</accession>
<keyword evidence="9" id="KW-1185">Reference proteome</keyword>
<dbReference type="PANTHER" id="PTHR45902">
    <property type="entry name" value="LATROPHILIN RECEPTOR-LIKE PROTEIN A"/>
    <property type="match status" value="1"/>
</dbReference>
<dbReference type="PANTHER" id="PTHR45902:SF1">
    <property type="entry name" value="LATROPHILIN RECEPTOR-LIKE PROTEIN A"/>
    <property type="match status" value="1"/>
</dbReference>
<keyword evidence="2 6" id="KW-0812">Transmembrane</keyword>
<evidence type="ECO:0000256" key="3">
    <source>
        <dbReference type="ARBA" id="ARBA00022989"/>
    </source>
</evidence>
<feature type="domain" description="G-protein coupled receptors family 2 profile 2" evidence="7">
    <location>
        <begin position="311"/>
        <end position="568"/>
    </location>
</feature>
<evidence type="ECO:0000256" key="2">
    <source>
        <dbReference type="ARBA" id="ARBA00022692"/>
    </source>
</evidence>
<protein>
    <submittedName>
        <fullName evidence="8">G-protein coupled receptor 64-like</fullName>
    </submittedName>
</protein>
<dbReference type="EMBL" id="BLXT01007821">
    <property type="protein sequence ID" value="GFO42879.1"/>
    <property type="molecule type" value="Genomic_DNA"/>
</dbReference>
<gene>
    <name evidence="8" type="ORF">PoB_006938400</name>
</gene>
<feature type="transmembrane region" description="Helical" evidence="6">
    <location>
        <begin position="469"/>
        <end position="493"/>
    </location>
</feature>
<feature type="transmembrane region" description="Helical" evidence="6">
    <location>
        <begin position="387"/>
        <end position="407"/>
    </location>
</feature>
<evidence type="ECO:0000256" key="5">
    <source>
        <dbReference type="SAM" id="MobiDB-lite"/>
    </source>
</evidence>
<dbReference type="InterPro" id="IPR017981">
    <property type="entry name" value="GPCR_2-like_7TM"/>
</dbReference>
<evidence type="ECO:0000259" key="7">
    <source>
        <dbReference type="PROSITE" id="PS50261"/>
    </source>
</evidence>
<dbReference type="PROSITE" id="PS50261">
    <property type="entry name" value="G_PROTEIN_RECEP_F2_4"/>
    <property type="match status" value="1"/>
</dbReference>
<dbReference type="GO" id="GO:0016020">
    <property type="term" value="C:membrane"/>
    <property type="evidence" value="ECO:0007669"/>
    <property type="project" value="UniProtKB-SubCell"/>
</dbReference>
<dbReference type="GO" id="GO:0007166">
    <property type="term" value="P:cell surface receptor signaling pathway"/>
    <property type="evidence" value="ECO:0007669"/>
    <property type="project" value="InterPro"/>
</dbReference>
<organism evidence="8 9">
    <name type="scientific">Plakobranchus ocellatus</name>
    <dbReference type="NCBI Taxonomy" id="259542"/>
    <lineage>
        <taxon>Eukaryota</taxon>
        <taxon>Metazoa</taxon>
        <taxon>Spiralia</taxon>
        <taxon>Lophotrochozoa</taxon>
        <taxon>Mollusca</taxon>
        <taxon>Gastropoda</taxon>
        <taxon>Heterobranchia</taxon>
        <taxon>Euthyneura</taxon>
        <taxon>Panpulmonata</taxon>
        <taxon>Sacoglossa</taxon>
        <taxon>Placobranchoidea</taxon>
        <taxon>Plakobranchidae</taxon>
        <taxon>Plakobranchus</taxon>
    </lineage>
</organism>
<evidence type="ECO:0000313" key="8">
    <source>
        <dbReference type="EMBL" id="GFO42879.1"/>
    </source>
</evidence>
<keyword evidence="3 6" id="KW-1133">Transmembrane helix</keyword>
<feature type="region of interest" description="Disordered" evidence="5">
    <location>
        <begin position="588"/>
        <end position="613"/>
    </location>
</feature>
<feature type="transmembrane region" description="Helical" evidence="6">
    <location>
        <begin position="348"/>
        <end position="367"/>
    </location>
</feature>
<dbReference type="AlphaFoldDB" id="A0AAV4DFC3"/>
<keyword evidence="4 6" id="KW-0472">Membrane</keyword>
<dbReference type="Proteomes" id="UP000735302">
    <property type="component" value="Unassembled WGS sequence"/>
</dbReference>
<dbReference type="Gene3D" id="1.20.1070.10">
    <property type="entry name" value="Rhodopsin 7-helix transmembrane proteins"/>
    <property type="match status" value="1"/>
</dbReference>
<proteinExistence type="predicted"/>
<dbReference type="InterPro" id="IPR000832">
    <property type="entry name" value="GPCR_2_secretin-like"/>
</dbReference>
<feature type="transmembrane region" description="Helical" evidence="6">
    <location>
        <begin position="427"/>
        <end position="449"/>
    </location>
</feature>
<keyword evidence="8" id="KW-0675">Receptor</keyword>
<evidence type="ECO:0000313" key="9">
    <source>
        <dbReference type="Proteomes" id="UP000735302"/>
    </source>
</evidence>
<reference evidence="8 9" key="1">
    <citation type="journal article" date="2021" name="Elife">
        <title>Chloroplast acquisition without the gene transfer in kleptoplastic sea slugs, Plakobranchus ocellatus.</title>
        <authorList>
            <person name="Maeda T."/>
            <person name="Takahashi S."/>
            <person name="Yoshida T."/>
            <person name="Shimamura S."/>
            <person name="Takaki Y."/>
            <person name="Nagai Y."/>
            <person name="Toyoda A."/>
            <person name="Suzuki Y."/>
            <person name="Arimoto A."/>
            <person name="Ishii H."/>
            <person name="Satoh N."/>
            <person name="Nishiyama T."/>
            <person name="Hasebe M."/>
            <person name="Maruyama T."/>
            <person name="Minagawa J."/>
            <person name="Obokata J."/>
            <person name="Shigenobu S."/>
        </authorList>
    </citation>
    <scope>NUCLEOTIDE SEQUENCE [LARGE SCALE GENOMIC DNA]</scope>
</reference>
<feature type="transmembrane region" description="Helical" evidence="6">
    <location>
        <begin position="312"/>
        <end position="336"/>
    </location>
</feature>
<dbReference type="CDD" id="cd15039">
    <property type="entry name" value="7tmB3_Methuselah-like"/>
    <property type="match status" value="1"/>
</dbReference>
<feature type="transmembrane region" description="Helical" evidence="6">
    <location>
        <begin position="544"/>
        <end position="564"/>
    </location>
</feature>
<sequence>MQGNCRPALCSAGKLLDETEGCQSAVEQIRGLGYKLFLVLQPQDTTLVTTDDMVALGQSVSQQIVNVTVESEIHINISAMFNKSRRLGRLGYTIILAYFVGNRSVKRDAYEAEIIKKLVNDWPKIKVSKSNLKINLYPVIVGEGFQFPENKDLQDVDNFSMKYSPHCEDSKSPTEMRKLPNFVRSLSESKSGPVLLKSKKNPTREERVTFSYVRETCFKHVHLWALKHKFVDVTHSLVCPFVYLNISNMTTEENFTEISFNFRNKNFKVKSTERVAVVNGYLHICVDVFKNLTGSVWTEAKTINTTLGRVRYLVEIICSSLSVVSLVFSAITYCLFPTLRSLPGWNNLSLCVTLAGAHIFLLVTVIWGVNGCFPSRYCLAHALLLHYLWLSAFAWMSICCIHMYRVFTTYDNTFCDARSDRKRYKHYCIYGFGLPLLIVITTLTINTSLTSGHSTGYNSDICFLDTRRTIWSVVFSLYAPLCLVILTNGYLFAKTSIQMVKVSKVQEHAQSGGHQGMLTYVKLSTLTGVLGAVFVVAIQLDSEIAILLTSPFIALQGVFIFFSFTCNARVRGLYLNLLHHCRRSLDEKNPRTKTKSASKTRSSSADSNIKVVE</sequence>
<dbReference type="InterPro" id="IPR053231">
    <property type="entry name" value="GPCR_LN-TM7"/>
</dbReference>
<dbReference type="Pfam" id="PF00002">
    <property type="entry name" value="7tm_2"/>
    <property type="match status" value="1"/>
</dbReference>
<evidence type="ECO:0000256" key="4">
    <source>
        <dbReference type="ARBA" id="ARBA00023136"/>
    </source>
</evidence>
<evidence type="ECO:0000256" key="1">
    <source>
        <dbReference type="ARBA" id="ARBA00004141"/>
    </source>
</evidence>